<name>A0A9P3LJF5_9APHY</name>
<dbReference type="Proteomes" id="UP000703269">
    <property type="component" value="Unassembled WGS sequence"/>
</dbReference>
<dbReference type="EMBL" id="BPQB01000070">
    <property type="protein sequence ID" value="GJE97330.1"/>
    <property type="molecule type" value="Genomic_DNA"/>
</dbReference>
<evidence type="ECO:0000313" key="1">
    <source>
        <dbReference type="EMBL" id="GJE97330.1"/>
    </source>
</evidence>
<protein>
    <submittedName>
        <fullName evidence="1">Uncharacterized protein</fullName>
    </submittedName>
</protein>
<sequence>MVAALAVMHRAGSSQGRSLAYVARQKRKTLRALDQLELQLAAARGLSGTVRRWGTRRGPREAAAGRSP</sequence>
<gene>
    <name evidence="1" type="ORF">PsYK624_135460</name>
</gene>
<proteinExistence type="predicted"/>
<accession>A0A9P3LJF5</accession>
<keyword evidence="2" id="KW-1185">Reference proteome</keyword>
<comment type="caution">
    <text evidence="1">The sequence shown here is derived from an EMBL/GenBank/DDBJ whole genome shotgun (WGS) entry which is preliminary data.</text>
</comment>
<evidence type="ECO:0000313" key="2">
    <source>
        <dbReference type="Proteomes" id="UP000703269"/>
    </source>
</evidence>
<organism evidence="1 2">
    <name type="scientific">Phanerochaete sordida</name>
    <dbReference type="NCBI Taxonomy" id="48140"/>
    <lineage>
        <taxon>Eukaryota</taxon>
        <taxon>Fungi</taxon>
        <taxon>Dikarya</taxon>
        <taxon>Basidiomycota</taxon>
        <taxon>Agaricomycotina</taxon>
        <taxon>Agaricomycetes</taxon>
        <taxon>Polyporales</taxon>
        <taxon>Phanerochaetaceae</taxon>
        <taxon>Phanerochaete</taxon>
    </lineage>
</organism>
<reference evidence="1 2" key="1">
    <citation type="submission" date="2021-08" db="EMBL/GenBank/DDBJ databases">
        <title>Draft Genome Sequence of Phanerochaete sordida strain YK-624.</title>
        <authorList>
            <person name="Mori T."/>
            <person name="Dohra H."/>
            <person name="Suzuki T."/>
            <person name="Kawagishi H."/>
            <person name="Hirai H."/>
        </authorList>
    </citation>
    <scope>NUCLEOTIDE SEQUENCE [LARGE SCALE GENOMIC DNA]</scope>
    <source>
        <strain evidence="1 2">YK-624</strain>
    </source>
</reference>
<dbReference type="AlphaFoldDB" id="A0A9P3LJF5"/>